<proteinExistence type="predicted"/>
<protein>
    <submittedName>
        <fullName evidence="1">Uncharacterized protein</fullName>
    </submittedName>
</protein>
<reference evidence="1" key="1">
    <citation type="submission" date="2021-05" db="EMBL/GenBank/DDBJ databases">
        <authorList>
            <person name="Pan Q."/>
            <person name="Jouanno E."/>
            <person name="Zahm M."/>
            <person name="Klopp C."/>
            <person name="Cabau C."/>
            <person name="Louis A."/>
            <person name="Berthelot C."/>
            <person name="Parey E."/>
            <person name="Roest Crollius H."/>
            <person name="Montfort J."/>
            <person name="Robinson-Rechavi M."/>
            <person name="Bouchez O."/>
            <person name="Lampietro C."/>
            <person name="Lopez Roques C."/>
            <person name="Donnadieu C."/>
            <person name="Postlethwait J."/>
            <person name="Bobe J."/>
            <person name="Dillon D."/>
            <person name="Chandos A."/>
            <person name="von Hippel F."/>
            <person name="Guiguen Y."/>
        </authorList>
    </citation>
    <scope>NUCLEOTIDE SEQUENCE</scope>
    <source>
        <strain evidence="1">YG-Jan2019</strain>
    </source>
</reference>
<dbReference type="Proteomes" id="UP001157502">
    <property type="component" value="Chromosome 6"/>
</dbReference>
<organism evidence="1 2">
    <name type="scientific">Dallia pectoralis</name>
    <name type="common">Alaska blackfish</name>
    <dbReference type="NCBI Taxonomy" id="75939"/>
    <lineage>
        <taxon>Eukaryota</taxon>
        <taxon>Metazoa</taxon>
        <taxon>Chordata</taxon>
        <taxon>Craniata</taxon>
        <taxon>Vertebrata</taxon>
        <taxon>Euteleostomi</taxon>
        <taxon>Actinopterygii</taxon>
        <taxon>Neopterygii</taxon>
        <taxon>Teleostei</taxon>
        <taxon>Protacanthopterygii</taxon>
        <taxon>Esociformes</taxon>
        <taxon>Umbridae</taxon>
        <taxon>Dallia</taxon>
    </lineage>
</organism>
<name>A0ACC2H3D5_DALPE</name>
<accession>A0ACC2H3D5</accession>
<evidence type="ECO:0000313" key="1">
    <source>
        <dbReference type="EMBL" id="KAJ8010494.1"/>
    </source>
</evidence>
<comment type="caution">
    <text evidence="1">The sequence shown here is derived from an EMBL/GenBank/DDBJ whole genome shotgun (WGS) entry which is preliminary data.</text>
</comment>
<sequence length="103" mass="11469">MDDGVIPDLASPLHQVASCSCSLGPWTHPEDQISHPDNYEDTHGADQFTSWCRISLLVSDARLAERAHKDPARVGPSRIPRPRLTLALLACLYTEERKEQGSY</sequence>
<evidence type="ECO:0000313" key="2">
    <source>
        <dbReference type="Proteomes" id="UP001157502"/>
    </source>
</evidence>
<gene>
    <name evidence="1" type="ORF">DPEC_G00075670</name>
</gene>
<dbReference type="EMBL" id="CM055733">
    <property type="protein sequence ID" value="KAJ8010494.1"/>
    <property type="molecule type" value="Genomic_DNA"/>
</dbReference>
<keyword evidence="2" id="KW-1185">Reference proteome</keyword>